<feature type="active site" description="Cysteine persulfide intermediate" evidence="3">
    <location>
        <position position="108"/>
    </location>
</feature>
<sequence length="273" mass="28385">MGHLVDRRRVVRVRGAGSPGAAATTRPDSLAVEAPLTIKAGETTIATTMRTPGHDLELALGWLVAEGVARSSSDLTELTSCDTDTVRVGLAPGVPVPQPRLGATSSACGVCGSDTIAEVLNRRPDRPLEVAPLIDAGVLVSLPDRLREAQRAFDRTGGLHAAGLFTPEGELLCVREDVGRHNAVDKVVGWALTHGLLPASNTVLQVSGRASFELTQKATMAGIPVLSAVSAPSTLAVDLAEEAGLTLAGFVRGDSMNLYAHASRVRVEVPVTV</sequence>
<dbReference type="RefSeq" id="WP_307239536.1">
    <property type="nucleotide sequence ID" value="NZ_JAUSQZ010000001.1"/>
</dbReference>
<dbReference type="Pfam" id="PF02634">
    <property type="entry name" value="FdhD-NarQ"/>
    <property type="match status" value="1"/>
</dbReference>
<dbReference type="SUPFAM" id="SSF53927">
    <property type="entry name" value="Cytidine deaminase-like"/>
    <property type="match status" value="1"/>
</dbReference>
<keyword evidence="2 3" id="KW-0501">Molybdenum cofactor biosynthesis</keyword>
<evidence type="ECO:0000313" key="5">
    <source>
        <dbReference type="Proteomes" id="UP001235712"/>
    </source>
</evidence>
<protein>
    <recommendedName>
        <fullName evidence="3">Sulfur carrier protein FdhD</fullName>
    </recommendedName>
</protein>
<dbReference type="NCBIfam" id="NF001943">
    <property type="entry name" value="PRK00724.1-2"/>
    <property type="match status" value="1"/>
</dbReference>
<comment type="function">
    <text evidence="3">Required for formate dehydrogenase (FDH) activity. Acts as a sulfur carrier protein that transfers sulfur from IscS to the molybdenum cofactor prior to its insertion into FDH.</text>
</comment>
<dbReference type="NCBIfam" id="TIGR00129">
    <property type="entry name" value="fdhD_narQ"/>
    <property type="match status" value="1"/>
</dbReference>
<dbReference type="Gene3D" id="3.40.140.10">
    <property type="entry name" value="Cytidine Deaminase, domain 2"/>
    <property type="match status" value="1"/>
</dbReference>
<accession>A0ABT9P0H0</accession>
<dbReference type="PANTHER" id="PTHR30592:SF1">
    <property type="entry name" value="SULFUR CARRIER PROTEIN FDHD"/>
    <property type="match status" value="1"/>
</dbReference>
<evidence type="ECO:0000256" key="2">
    <source>
        <dbReference type="ARBA" id="ARBA00023150"/>
    </source>
</evidence>
<evidence type="ECO:0000256" key="3">
    <source>
        <dbReference type="HAMAP-Rule" id="MF_00187"/>
    </source>
</evidence>
<name>A0ABT9P0H0_9ACTN</name>
<keyword evidence="1 3" id="KW-0963">Cytoplasm</keyword>
<proteinExistence type="inferred from homology"/>
<keyword evidence="5" id="KW-1185">Reference proteome</keyword>
<dbReference type="EMBL" id="JAUSQZ010000001">
    <property type="protein sequence ID" value="MDP9825590.1"/>
    <property type="molecule type" value="Genomic_DNA"/>
</dbReference>
<dbReference type="PIRSF" id="PIRSF015626">
    <property type="entry name" value="FdhD"/>
    <property type="match status" value="1"/>
</dbReference>
<evidence type="ECO:0000313" key="4">
    <source>
        <dbReference type="EMBL" id="MDP9825590.1"/>
    </source>
</evidence>
<comment type="caution">
    <text evidence="3">Lacks conserved residue(s) required for the propagation of feature annotation.</text>
</comment>
<dbReference type="HAMAP" id="MF_00187">
    <property type="entry name" value="FdhD"/>
    <property type="match status" value="1"/>
</dbReference>
<organism evidence="4 5">
    <name type="scientific">Kineosporia succinea</name>
    <dbReference type="NCBI Taxonomy" id="84632"/>
    <lineage>
        <taxon>Bacteria</taxon>
        <taxon>Bacillati</taxon>
        <taxon>Actinomycetota</taxon>
        <taxon>Actinomycetes</taxon>
        <taxon>Kineosporiales</taxon>
        <taxon>Kineosporiaceae</taxon>
        <taxon>Kineosporia</taxon>
    </lineage>
</organism>
<gene>
    <name evidence="3" type="primary">fdhD</name>
    <name evidence="4" type="ORF">J2S57_001339</name>
</gene>
<dbReference type="PANTHER" id="PTHR30592">
    <property type="entry name" value="FORMATE DEHYDROGENASE"/>
    <property type="match status" value="1"/>
</dbReference>
<evidence type="ECO:0000256" key="1">
    <source>
        <dbReference type="ARBA" id="ARBA00022490"/>
    </source>
</evidence>
<reference evidence="4 5" key="1">
    <citation type="submission" date="2023-07" db="EMBL/GenBank/DDBJ databases">
        <title>Sequencing the genomes of 1000 actinobacteria strains.</title>
        <authorList>
            <person name="Klenk H.-P."/>
        </authorList>
    </citation>
    <scope>NUCLEOTIDE SEQUENCE [LARGE SCALE GENOMIC DNA]</scope>
    <source>
        <strain evidence="4 5">DSM 44388</strain>
    </source>
</reference>
<comment type="subcellular location">
    <subcellularLocation>
        <location evidence="3">Cytoplasm</location>
    </subcellularLocation>
</comment>
<comment type="similarity">
    <text evidence="3">Belongs to the FdhD family.</text>
</comment>
<dbReference type="InterPro" id="IPR016193">
    <property type="entry name" value="Cytidine_deaminase-like"/>
</dbReference>
<dbReference type="Proteomes" id="UP001235712">
    <property type="component" value="Unassembled WGS sequence"/>
</dbReference>
<comment type="caution">
    <text evidence="4">The sequence shown here is derived from an EMBL/GenBank/DDBJ whole genome shotgun (WGS) entry which is preliminary data.</text>
</comment>
<dbReference type="InterPro" id="IPR003786">
    <property type="entry name" value="FdhD"/>
</dbReference>
<dbReference type="Gene3D" id="3.10.20.10">
    <property type="match status" value="1"/>
</dbReference>